<dbReference type="InterPro" id="IPR050707">
    <property type="entry name" value="HTH_MetabolicPath_Reg"/>
</dbReference>
<feature type="domain" description="HTH iclR-type" evidence="4">
    <location>
        <begin position="55"/>
        <end position="116"/>
    </location>
</feature>
<dbReference type="GO" id="GO:0003677">
    <property type="term" value="F:DNA binding"/>
    <property type="evidence" value="ECO:0007669"/>
    <property type="project" value="UniProtKB-KW"/>
</dbReference>
<dbReference type="Pfam" id="PF01614">
    <property type="entry name" value="IclR_C"/>
    <property type="match status" value="1"/>
</dbReference>
<sequence>MGATAEEAGIAMGGGAAGNVSTSLQSEIGSDLGVTCRANSRRGVTDVSHRSYPTVESVRRALDILNVVNRLRIASLNSIHEELKLPKSTIVRLLETLMTENYVVRDNMCGGYRVTSRVRELSQGYDGIPRVIEVSRPLAISLTRRTKWPSGIGVVDGDKVSIRFWTGTISPWASEPVLGLKSDLQTSSMGRAYLAFCSDEERDSHIDRFRRDPDRGFGPVEERKFRALLMQARIDGYAMREPRTWPYRRTTVAMPIREESVVHGMITLSFFTTAVPEECVHEQIIEPLRSTTRKIDDALAFLSTGAAGLDHQVEDVDPEF</sequence>
<dbReference type="GO" id="GO:0045892">
    <property type="term" value="P:negative regulation of DNA-templated transcription"/>
    <property type="evidence" value="ECO:0007669"/>
    <property type="project" value="TreeGrafter"/>
</dbReference>
<dbReference type="RefSeq" id="WP_340330679.1">
    <property type="nucleotide sequence ID" value="NZ_JAZHOF010000006.1"/>
</dbReference>
<name>A0AAW9RL76_9HYPH</name>
<dbReference type="Pfam" id="PF09339">
    <property type="entry name" value="HTH_IclR"/>
    <property type="match status" value="1"/>
</dbReference>
<dbReference type="PROSITE" id="PS51078">
    <property type="entry name" value="ICLR_ED"/>
    <property type="match status" value="1"/>
</dbReference>
<dbReference type="InterPro" id="IPR014757">
    <property type="entry name" value="Tscrpt_reg_IclR_C"/>
</dbReference>
<dbReference type="PANTHER" id="PTHR30136:SF23">
    <property type="entry name" value="DNA-BINDING TRANSCRIPTIONAL ACTIVATOR MHPR"/>
    <property type="match status" value="1"/>
</dbReference>
<dbReference type="AlphaFoldDB" id="A0AAW9RL76"/>
<dbReference type="PANTHER" id="PTHR30136">
    <property type="entry name" value="HELIX-TURN-HELIX TRANSCRIPTIONAL REGULATOR, ICLR FAMILY"/>
    <property type="match status" value="1"/>
</dbReference>
<dbReference type="Gene3D" id="3.30.450.40">
    <property type="match status" value="1"/>
</dbReference>
<evidence type="ECO:0000259" key="4">
    <source>
        <dbReference type="PROSITE" id="PS51077"/>
    </source>
</evidence>
<gene>
    <name evidence="6" type="ORF">V3328_15965</name>
</gene>
<dbReference type="InterPro" id="IPR029016">
    <property type="entry name" value="GAF-like_dom_sf"/>
</dbReference>
<evidence type="ECO:0000256" key="1">
    <source>
        <dbReference type="ARBA" id="ARBA00023015"/>
    </source>
</evidence>
<protein>
    <submittedName>
        <fullName evidence="6">Helix-turn-helix domain-containing protein</fullName>
    </submittedName>
</protein>
<dbReference type="Proteomes" id="UP001378188">
    <property type="component" value="Unassembled WGS sequence"/>
</dbReference>
<reference evidence="6 7" key="1">
    <citation type="submission" date="2024-02" db="EMBL/GenBank/DDBJ databases">
        <title>Genome analysis and characterization of Microbaculum marinisediminis sp. nov., isolated from marine sediment.</title>
        <authorList>
            <person name="Du Z.-J."/>
            <person name="Ye Y.-Q."/>
            <person name="Zhang Z.-R."/>
            <person name="Yuan S.-M."/>
            <person name="Zhang X.-Y."/>
        </authorList>
    </citation>
    <scope>NUCLEOTIDE SEQUENCE [LARGE SCALE GENOMIC DNA]</scope>
    <source>
        <strain evidence="6 7">SDUM1044001</strain>
    </source>
</reference>
<dbReference type="EMBL" id="JAZHOF010000006">
    <property type="protein sequence ID" value="MEJ8572987.1"/>
    <property type="molecule type" value="Genomic_DNA"/>
</dbReference>
<dbReference type="SMART" id="SM00346">
    <property type="entry name" value="HTH_ICLR"/>
    <property type="match status" value="1"/>
</dbReference>
<dbReference type="GO" id="GO:0003700">
    <property type="term" value="F:DNA-binding transcription factor activity"/>
    <property type="evidence" value="ECO:0007669"/>
    <property type="project" value="TreeGrafter"/>
</dbReference>
<organism evidence="6 7">
    <name type="scientific">Microbaculum marinum</name>
    <dbReference type="NCBI Taxonomy" id="1764581"/>
    <lineage>
        <taxon>Bacteria</taxon>
        <taxon>Pseudomonadati</taxon>
        <taxon>Pseudomonadota</taxon>
        <taxon>Alphaproteobacteria</taxon>
        <taxon>Hyphomicrobiales</taxon>
        <taxon>Tepidamorphaceae</taxon>
        <taxon>Microbaculum</taxon>
    </lineage>
</organism>
<evidence type="ECO:0000313" key="6">
    <source>
        <dbReference type="EMBL" id="MEJ8572987.1"/>
    </source>
</evidence>
<dbReference type="InterPro" id="IPR036388">
    <property type="entry name" value="WH-like_DNA-bd_sf"/>
</dbReference>
<proteinExistence type="predicted"/>
<comment type="caution">
    <text evidence="6">The sequence shown here is derived from an EMBL/GenBank/DDBJ whole genome shotgun (WGS) entry which is preliminary data.</text>
</comment>
<evidence type="ECO:0000256" key="3">
    <source>
        <dbReference type="ARBA" id="ARBA00023163"/>
    </source>
</evidence>
<dbReference type="SUPFAM" id="SSF55781">
    <property type="entry name" value="GAF domain-like"/>
    <property type="match status" value="1"/>
</dbReference>
<keyword evidence="3" id="KW-0804">Transcription</keyword>
<keyword evidence="7" id="KW-1185">Reference proteome</keyword>
<evidence type="ECO:0000313" key="7">
    <source>
        <dbReference type="Proteomes" id="UP001378188"/>
    </source>
</evidence>
<dbReference type="Gene3D" id="1.10.10.10">
    <property type="entry name" value="Winged helix-like DNA-binding domain superfamily/Winged helix DNA-binding domain"/>
    <property type="match status" value="1"/>
</dbReference>
<accession>A0AAW9RL76</accession>
<dbReference type="InterPro" id="IPR036390">
    <property type="entry name" value="WH_DNA-bd_sf"/>
</dbReference>
<keyword evidence="2" id="KW-0238">DNA-binding</keyword>
<keyword evidence="1" id="KW-0805">Transcription regulation</keyword>
<dbReference type="PROSITE" id="PS51077">
    <property type="entry name" value="HTH_ICLR"/>
    <property type="match status" value="1"/>
</dbReference>
<dbReference type="InterPro" id="IPR005471">
    <property type="entry name" value="Tscrpt_reg_IclR_N"/>
</dbReference>
<evidence type="ECO:0000259" key="5">
    <source>
        <dbReference type="PROSITE" id="PS51078"/>
    </source>
</evidence>
<evidence type="ECO:0000256" key="2">
    <source>
        <dbReference type="ARBA" id="ARBA00023125"/>
    </source>
</evidence>
<feature type="domain" description="IclR-ED" evidence="5">
    <location>
        <begin position="117"/>
        <end position="301"/>
    </location>
</feature>
<dbReference type="SUPFAM" id="SSF46785">
    <property type="entry name" value="Winged helix' DNA-binding domain"/>
    <property type="match status" value="1"/>
</dbReference>